<name>A0A4R4ZZR2_9ACTN</name>
<keyword evidence="3" id="KW-1185">Reference proteome</keyword>
<feature type="region of interest" description="Disordered" evidence="1">
    <location>
        <begin position="1"/>
        <end position="41"/>
    </location>
</feature>
<dbReference type="Proteomes" id="UP000294513">
    <property type="component" value="Unassembled WGS sequence"/>
</dbReference>
<sequence>MTEQDLSGRGPGGPDPGGPDPGGQRPRGHWVEVTGPVSNGQITVGDNNVVISADGEPAVDVPALAEFARAVRQALPSLDLGPREEAARELTERLLEAVDDPEPDPGRLRALGRSLRTVLEGGAGGVLSTVLLNMWGG</sequence>
<dbReference type="EMBL" id="SMKU01000480">
    <property type="protein sequence ID" value="TDD63659.1"/>
    <property type="molecule type" value="Genomic_DNA"/>
</dbReference>
<evidence type="ECO:0000313" key="3">
    <source>
        <dbReference type="Proteomes" id="UP000294513"/>
    </source>
</evidence>
<evidence type="ECO:0000313" key="2">
    <source>
        <dbReference type="EMBL" id="TDD63659.1"/>
    </source>
</evidence>
<organism evidence="2 3">
    <name type="scientific">Actinomadura rubrisoli</name>
    <dbReference type="NCBI Taxonomy" id="2530368"/>
    <lineage>
        <taxon>Bacteria</taxon>
        <taxon>Bacillati</taxon>
        <taxon>Actinomycetota</taxon>
        <taxon>Actinomycetes</taxon>
        <taxon>Streptosporangiales</taxon>
        <taxon>Thermomonosporaceae</taxon>
        <taxon>Actinomadura</taxon>
    </lineage>
</organism>
<dbReference type="AlphaFoldDB" id="A0A4R4ZZR2"/>
<reference evidence="2 3" key="1">
    <citation type="submission" date="2019-03" db="EMBL/GenBank/DDBJ databases">
        <title>Draft genome sequences of novel Actinobacteria.</title>
        <authorList>
            <person name="Sahin N."/>
            <person name="Ay H."/>
            <person name="Saygin H."/>
        </authorList>
    </citation>
    <scope>NUCLEOTIDE SEQUENCE [LARGE SCALE GENOMIC DNA]</scope>
    <source>
        <strain evidence="2 3">H3C3</strain>
    </source>
</reference>
<protein>
    <submittedName>
        <fullName evidence="2">Uncharacterized protein</fullName>
    </submittedName>
</protein>
<gene>
    <name evidence="2" type="ORF">E1298_43465</name>
</gene>
<accession>A0A4R4ZZR2</accession>
<comment type="caution">
    <text evidence="2">The sequence shown here is derived from an EMBL/GenBank/DDBJ whole genome shotgun (WGS) entry which is preliminary data.</text>
</comment>
<dbReference type="OrthoDB" id="9957280at2"/>
<evidence type="ECO:0000256" key="1">
    <source>
        <dbReference type="SAM" id="MobiDB-lite"/>
    </source>
</evidence>
<dbReference type="RefSeq" id="WP_131903230.1">
    <property type="nucleotide sequence ID" value="NZ_SMKU01000480.1"/>
</dbReference>
<proteinExistence type="predicted"/>